<dbReference type="AlphaFoldDB" id="A0A388TDD7"/>
<name>A0A388TDD7_TERA1</name>
<feature type="region of interest" description="Disordered" evidence="1">
    <location>
        <begin position="1"/>
        <end position="35"/>
    </location>
</feature>
<feature type="non-terminal residue" evidence="2">
    <location>
        <position position="1"/>
    </location>
</feature>
<evidence type="ECO:0000256" key="1">
    <source>
        <dbReference type="SAM" id="MobiDB-lite"/>
    </source>
</evidence>
<evidence type="ECO:0000313" key="3">
    <source>
        <dbReference type="Proteomes" id="UP000269352"/>
    </source>
</evidence>
<reference evidence="2 3" key="1">
    <citation type="journal article" date="2019" name="ISME J.">
        <title>Genome analyses of uncultured TG2/ZB3 bacteria in 'Margulisbacteria' specifically attached to ectosymbiotic spirochetes of protists in the termite gut.</title>
        <authorList>
            <person name="Utami Y.D."/>
            <person name="Kuwahara H."/>
            <person name="Igai K."/>
            <person name="Murakami T."/>
            <person name="Sugaya K."/>
            <person name="Morikawa T."/>
            <person name="Nagura Y."/>
            <person name="Yuki M."/>
            <person name="Deevong P."/>
            <person name="Inoue T."/>
            <person name="Kihara K."/>
            <person name="Lo N."/>
            <person name="Yamada A."/>
            <person name="Ohkuma M."/>
            <person name="Hongoh Y."/>
        </authorList>
    </citation>
    <scope>NUCLEOTIDE SEQUENCE [LARGE SCALE GENOMIC DNA]</scope>
    <source>
        <strain evidence="2">NkOx7-01</strain>
    </source>
</reference>
<dbReference type="EMBL" id="BGZN01000111">
    <property type="protein sequence ID" value="GBR74947.1"/>
    <property type="molecule type" value="Genomic_DNA"/>
</dbReference>
<comment type="caution">
    <text evidence="2">The sequence shown here is derived from an EMBL/GenBank/DDBJ whole genome shotgun (WGS) entry which is preliminary data.</text>
</comment>
<accession>A0A388TDD7</accession>
<protein>
    <submittedName>
        <fullName evidence="2">Uncharacterized protein</fullName>
    </submittedName>
</protein>
<gene>
    <name evidence="2" type="ORF">NO1_2033</name>
</gene>
<organism evidence="2 3">
    <name type="scientific">Termititenax aidoneus</name>
    <dbReference type="NCBI Taxonomy" id="2218524"/>
    <lineage>
        <taxon>Bacteria</taxon>
        <taxon>Bacillati</taxon>
        <taxon>Candidatus Margulisiibacteriota</taxon>
        <taxon>Candidatus Termititenacia</taxon>
        <taxon>Candidatus Termititenacales</taxon>
        <taxon>Candidatus Termititenacaceae</taxon>
        <taxon>Candidatus Termititenax</taxon>
    </lineage>
</organism>
<dbReference type="Proteomes" id="UP000269352">
    <property type="component" value="Unassembled WGS sequence"/>
</dbReference>
<keyword evidence="3" id="KW-1185">Reference proteome</keyword>
<sequence length="35" mass="3889">GELAVIERSPEGSEVEMSNRRSDTTPRALAKYLPE</sequence>
<evidence type="ECO:0000313" key="2">
    <source>
        <dbReference type="EMBL" id="GBR74947.1"/>
    </source>
</evidence>
<proteinExistence type="predicted"/>